<feature type="chain" id="PRO_5012934013" evidence="1">
    <location>
        <begin position="26"/>
        <end position="209"/>
    </location>
</feature>
<dbReference type="Gene3D" id="3.40.50.10610">
    <property type="entry name" value="ABC-type transport auxiliary lipoprotein component"/>
    <property type="match status" value="1"/>
</dbReference>
<dbReference type="InterPro" id="IPR005586">
    <property type="entry name" value="ABC_trans_aux"/>
</dbReference>
<feature type="domain" description="ABC-type transport auxiliary lipoprotein component" evidence="2">
    <location>
        <begin position="54"/>
        <end position="201"/>
    </location>
</feature>
<evidence type="ECO:0000313" key="4">
    <source>
        <dbReference type="Proteomes" id="UP000188912"/>
    </source>
</evidence>
<protein>
    <submittedName>
        <fullName evidence="3">ABC-type uncharacterized transport system auxiliary component (Precursor)</fullName>
    </submittedName>
</protein>
<keyword evidence="1" id="KW-0732">Signal</keyword>
<keyword evidence="4" id="KW-1185">Reference proteome</keyword>
<proteinExistence type="predicted"/>
<name>A0A1U9JUW6_9HYPH</name>
<dbReference type="EMBL" id="CP017315">
    <property type="protein sequence ID" value="AQS41646.1"/>
    <property type="molecule type" value="Genomic_DNA"/>
</dbReference>
<accession>A0A1U9JUW6</accession>
<sequence length="209" mass="22373">MKHFLSGFRRRIAVGALLCSVAALSACGMTKTKQTFDLTSISVVPSSETGIIPRARKRLQILLPAPEALKALDGQDIVVESSAGSISYLKGAQWGDRLPNLVQAQLIRALEDSGRVSGVGRPGQGLAIDYQLITDIRTFGIEPHGRMTNAHVQIAAKLMNDRNGNVRAAEVFSAQVPVNGGGNTNYARALDAAFAQVRGQIVNWTLLSH</sequence>
<evidence type="ECO:0000259" key="2">
    <source>
        <dbReference type="Pfam" id="PF03886"/>
    </source>
</evidence>
<reference evidence="3 4" key="1">
    <citation type="journal article" date="2010" name="Science">
        <title>Genomic comparison of the ants Camponotus floridanus and Harpegnathos saltator.</title>
        <authorList>
            <person name="Bonasio R."/>
            <person name="Zhang G."/>
            <person name="Ye C."/>
            <person name="Mutti N.S."/>
            <person name="Fang X."/>
            <person name="Qin N."/>
            <person name="Donahue G."/>
            <person name="Yang P."/>
            <person name="Li Q."/>
            <person name="Li C."/>
            <person name="Zhang P."/>
            <person name="Huang Z."/>
            <person name="Berger S.L."/>
            <person name="Reinberg D."/>
            <person name="Wang J."/>
            <person name="Liebig J."/>
        </authorList>
    </citation>
    <scope>NUCLEOTIDE SEQUENCE [LARGE SCALE GENOMIC DNA]</scope>
    <source>
        <strain evidence="3 4">Hsal</strain>
    </source>
</reference>
<evidence type="ECO:0000256" key="1">
    <source>
        <dbReference type="SAM" id="SignalP"/>
    </source>
</evidence>
<dbReference type="KEGG" id="thd:BHV28_09500"/>
<reference evidence="3 4" key="2">
    <citation type="journal article" date="2016" name="Sci. Rep.">
        <title>The genome of Rhizobiales bacteria in predatory ants reveals urease gene functions but no genes for nitrogen fixation.</title>
        <authorList>
            <person name="Neuvonen M.M."/>
            <person name="Tamarit D."/>
            <person name="Naslund K."/>
            <person name="Liebig J."/>
            <person name="Feldhaar H."/>
            <person name="Moran N.A."/>
            <person name="Guy L."/>
            <person name="Andersson S.G."/>
        </authorList>
    </citation>
    <scope>NUCLEOTIDE SEQUENCE [LARGE SCALE GENOMIC DNA]</scope>
    <source>
        <strain evidence="3 4">Hsal</strain>
    </source>
</reference>
<organism evidence="3 4">
    <name type="scientific">Candidatus Tokpelaia hoelldobleri</name>
    <dbReference type="NCBI Taxonomy" id="1902579"/>
    <lineage>
        <taxon>Bacteria</taxon>
        <taxon>Pseudomonadati</taxon>
        <taxon>Pseudomonadota</taxon>
        <taxon>Alphaproteobacteria</taxon>
        <taxon>Hyphomicrobiales</taxon>
        <taxon>Candidatus Tokpelaia</taxon>
    </lineage>
</organism>
<dbReference type="Proteomes" id="UP000188912">
    <property type="component" value="Chromosome"/>
</dbReference>
<dbReference type="Pfam" id="PF03886">
    <property type="entry name" value="ABC_trans_aux"/>
    <property type="match status" value="1"/>
</dbReference>
<feature type="signal peptide" evidence="1">
    <location>
        <begin position="1"/>
        <end position="25"/>
    </location>
</feature>
<evidence type="ECO:0000313" key="3">
    <source>
        <dbReference type="EMBL" id="AQS41646.1"/>
    </source>
</evidence>
<dbReference type="PROSITE" id="PS51257">
    <property type="entry name" value="PROKAR_LIPOPROTEIN"/>
    <property type="match status" value="1"/>
</dbReference>
<dbReference type="SUPFAM" id="SSF159594">
    <property type="entry name" value="XCC0632-like"/>
    <property type="match status" value="1"/>
</dbReference>
<dbReference type="STRING" id="1902579.BHV28_09500"/>
<dbReference type="AlphaFoldDB" id="A0A1U9JUW6"/>
<gene>
    <name evidence="3" type="ORF">BHV28_09500</name>
</gene>